<accession>A0A6A4GS62</accession>
<dbReference type="InterPro" id="IPR000408">
    <property type="entry name" value="Reg_chr_condens"/>
</dbReference>
<evidence type="ECO:0000313" key="4">
    <source>
        <dbReference type="Proteomes" id="UP000799118"/>
    </source>
</evidence>
<reference evidence="3" key="1">
    <citation type="journal article" date="2019" name="Environ. Microbiol.">
        <title>Fungal ecological strategies reflected in gene transcription - a case study of two litter decomposers.</title>
        <authorList>
            <person name="Barbi F."/>
            <person name="Kohler A."/>
            <person name="Barry K."/>
            <person name="Baskaran P."/>
            <person name="Daum C."/>
            <person name="Fauchery L."/>
            <person name="Ihrmark K."/>
            <person name="Kuo A."/>
            <person name="LaButti K."/>
            <person name="Lipzen A."/>
            <person name="Morin E."/>
            <person name="Grigoriev I.V."/>
            <person name="Henrissat B."/>
            <person name="Lindahl B."/>
            <person name="Martin F."/>
        </authorList>
    </citation>
    <scope>NUCLEOTIDE SEQUENCE</scope>
    <source>
        <strain evidence="3">JB14</strain>
    </source>
</reference>
<dbReference type="PROSITE" id="PS50012">
    <property type="entry name" value="RCC1_3"/>
    <property type="match status" value="2"/>
</dbReference>
<evidence type="ECO:0000313" key="3">
    <source>
        <dbReference type="EMBL" id="KAE9388065.1"/>
    </source>
</evidence>
<dbReference type="Pfam" id="PF00415">
    <property type="entry name" value="RCC1"/>
    <property type="match status" value="1"/>
</dbReference>
<feature type="non-terminal residue" evidence="3">
    <location>
        <position position="1"/>
    </location>
</feature>
<dbReference type="InterPro" id="IPR051625">
    <property type="entry name" value="Signaling_Regulatory_Domain"/>
</dbReference>
<dbReference type="PANTHER" id="PTHR22872">
    <property type="entry name" value="BTK-BINDING PROTEIN-RELATED"/>
    <property type="match status" value="1"/>
</dbReference>
<protein>
    <submittedName>
        <fullName evidence="3">RCC1/BLIP-II</fullName>
    </submittedName>
</protein>
<dbReference type="SUPFAM" id="SSF50985">
    <property type="entry name" value="RCC1/BLIP-II"/>
    <property type="match status" value="1"/>
</dbReference>
<dbReference type="AlphaFoldDB" id="A0A6A4GS62"/>
<feature type="repeat" description="RCC1" evidence="2">
    <location>
        <begin position="1"/>
        <end position="46"/>
    </location>
</feature>
<feature type="repeat" description="RCC1" evidence="2">
    <location>
        <begin position="138"/>
        <end position="193"/>
    </location>
</feature>
<evidence type="ECO:0000256" key="2">
    <source>
        <dbReference type="PROSITE-ProRule" id="PRU00235"/>
    </source>
</evidence>
<dbReference type="OrthoDB" id="1893551at2759"/>
<evidence type="ECO:0000256" key="1">
    <source>
        <dbReference type="ARBA" id="ARBA00022737"/>
    </source>
</evidence>
<name>A0A6A4GS62_9AGAR</name>
<dbReference type="InterPro" id="IPR009091">
    <property type="entry name" value="RCC1/BLIP-II"/>
</dbReference>
<dbReference type="Proteomes" id="UP000799118">
    <property type="component" value="Unassembled WGS sequence"/>
</dbReference>
<dbReference type="EMBL" id="ML769763">
    <property type="protein sequence ID" value="KAE9388065.1"/>
    <property type="molecule type" value="Genomic_DNA"/>
</dbReference>
<dbReference type="Pfam" id="PF13540">
    <property type="entry name" value="RCC1_2"/>
    <property type="match status" value="1"/>
</dbReference>
<dbReference type="Gene3D" id="2.130.10.30">
    <property type="entry name" value="Regulator of chromosome condensation 1/beta-lactamase-inhibitor protein II"/>
    <property type="match status" value="2"/>
</dbReference>
<gene>
    <name evidence="3" type="ORF">BT96DRAFT_836792</name>
</gene>
<proteinExistence type="predicted"/>
<organism evidence="3 4">
    <name type="scientific">Gymnopus androsaceus JB14</name>
    <dbReference type="NCBI Taxonomy" id="1447944"/>
    <lineage>
        <taxon>Eukaryota</taxon>
        <taxon>Fungi</taxon>
        <taxon>Dikarya</taxon>
        <taxon>Basidiomycota</taxon>
        <taxon>Agaricomycotina</taxon>
        <taxon>Agaricomycetes</taxon>
        <taxon>Agaricomycetidae</taxon>
        <taxon>Agaricales</taxon>
        <taxon>Marasmiineae</taxon>
        <taxon>Omphalotaceae</taxon>
        <taxon>Gymnopus</taxon>
    </lineage>
</organism>
<dbReference type="PANTHER" id="PTHR22872:SF2">
    <property type="entry name" value="INHIBITOR OF BRUTON TYROSINE KINASE"/>
    <property type="match status" value="1"/>
</dbReference>
<keyword evidence="4" id="KW-1185">Reference proteome</keyword>
<keyword evidence="1" id="KW-0677">Repeat</keyword>
<sequence>LYGFGSGGRLGVTQHTQYALRPLANARLKVISIALGQDHTLALTESGEVYSWGLNRVAQLGYNIDDGSAAAQVFSLNEPLEFIPHANPTLSSNGEQIQLIPRRVYGPLKKEFVLGVAASKCASACWVRDGFDGAGGGGNIYTWGLNDGQLGYDRTTTGTSTQVQVLPRKVTKITRPVVQIALGESAMACFLGGAGGLGGGWKGDFLVVWGDRVGWVR</sequence>